<keyword evidence="6" id="KW-0067">ATP-binding</keyword>
<feature type="coiled-coil region" evidence="7">
    <location>
        <begin position="31"/>
        <end position="84"/>
    </location>
</feature>
<keyword evidence="4" id="KW-0547">Nucleotide-binding</keyword>
<sequence length="358" mass="41151">MAELFASMSVKWALDKLSSLLPASLEGLEDLRMLERTMRRIHATLHDAEEHWIICREESAKLRLMELEELAYDAEDVVDEYEYEANHVSMEEFERSMAELFASMSVKWALDKLSSLLPASLQVATAPSTTSEGLEDLRMLERTMRRIHAMLHDAEEHWIIREESAKLRLTELKELAYDAEDVVDEYEYEANRVSTEVFERSLNTCNGKRKHRRLPTGGTPVCLRRPFLLACKYLFSMEERIIGREREKEIIIKRLMKSGESSSVACCMSIFPIVGMGGVWAKQLWHNSCTMTQGIMVTTRNEAVAKLVQTMPFYYLDCLSSDDSWLLFQQAAFSVDQQDDTPADLDKIGKNIIVRSKV</sequence>
<evidence type="ECO:0008006" key="12">
    <source>
        <dbReference type="Google" id="ProtNLM"/>
    </source>
</evidence>
<dbReference type="STRING" id="4529.A0A0E0R8M2"/>
<dbReference type="InterPro" id="IPR002182">
    <property type="entry name" value="NB-ARC"/>
</dbReference>
<name>A0A0E0R8M2_ORYRU</name>
<protein>
    <recommendedName>
        <fullName evidence="12">Rx N-terminal domain-containing protein</fullName>
    </recommendedName>
</protein>
<dbReference type="PANTHER" id="PTHR36766">
    <property type="entry name" value="PLANT BROAD-SPECTRUM MILDEW RESISTANCE PROTEIN RPW8"/>
    <property type="match status" value="1"/>
</dbReference>
<evidence type="ECO:0000256" key="4">
    <source>
        <dbReference type="ARBA" id="ARBA00022741"/>
    </source>
</evidence>
<evidence type="ECO:0000313" key="11">
    <source>
        <dbReference type="Proteomes" id="UP000008022"/>
    </source>
</evidence>
<dbReference type="GO" id="GO:0005524">
    <property type="term" value="F:ATP binding"/>
    <property type="evidence" value="ECO:0007669"/>
    <property type="project" value="UniProtKB-KW"/>
</dbReference>
<dbReference type="InterPro" id="IPR027417">
    <property type="entry name" value="P-loop_NTPase"/>
</dbReference>
<reference evidence="10" key="2">
    <citation type="submission" date="2015-06" db="UniProtKB">
        <authorList>
            <consortium name="EnsemblPlants"/>
        </authorList>
    </citation>
    <scope>IDENTIFICATION</scope>
</reference>
<keyword evidence="2" id="KW-0433">Leucine-rich repeat</keyword>
<dbReference type="PANTHER" id="PTHR36766:SF55">
    <property type="entry name" value="OS11G0492900 PROTEIN"/>
    <property type="match status" value="1"/>
</dbReference>
<keyword evidence="11" id="KW-1185">Reference proteome</keyword>
<comment type="similarity">
    <text evidence="1">Belongs to the disease resistance NB-LRR family.</text>
</comment>
<proteinExistence type="inferred from homology"/>
<dbReference type="GO" id="GO:0006952">
    <property type="term" value="P:defense response"/>
    <property type="evidence" value="ECO:0007669"/>
    <property type="project" value="UniProtKB-KW"/>
</dbReference>
<dbReference type="GO" id="GO:0043531">
    <property type="term" value="F:ADP binding"/>
    <property type="evidence" value="ECO:0007669"/>
    <property type="project" value="InterPro"/>
</dbReference>
<dbReference type="EnsemblPlants" id="ORUFI11G15000.1">
    <property type="protein sequence ID" value="ORUFI11G15000.1"/>
    <property type="gene ID" value="ORUFI11G15000"/>
</dbReference>
<evidence type="ECO:0000256" key="6">
    <source>
        <dbReference type="ARBA" id="ARBA00022840"/>
    </source>
</evidence>
<dbReference type="InterPro" id="IPR041118">
    <property type="entry name" value="Rx_N"/>
</dbReference>
<accession>A0A0E0R8M2</accession>
<evidence type="ECO:0000259" key="9">
    <source>
        <dbReference type="Pfam" id="PF18052"/>
    </source>
</evidence>
<dbReference type="Proteomes" id="UP000008022">
    <property type="component" value="Unassembled WGS sequence"/>
</dbReference>
<evidence type="ECO:0000259" key="8">
    <source>
        <dbReference type="Pfam" id="PF00931"/>
    </source>
</evidence>
<keyword evidence="5" id="KW-0611">Plant defense</keyword>
<reference evidence="11" key="1">
    <citation type="submission" date="2013-06" db="EMBL/GenBank/DDBJ databases">
        <authorList>
            <person name="Zhao Q."/>
        </authorList>
    </citation>
    <scope>NUCLEOTIDE SEQUENCE</scope>
    <source>
        <strain evidence="11">cv. W1943</strain>
    </source>
</reference>
<dbReference type="AlphaFoldDB" id="A0A0E0R8M2"/>
<evidence type="ECO:0000256" key="3">
    <source>
        <dbReference type="ARBA" id="ARBA00022737"/>
    </source>
</evidence>
<feature type="domain" description="Disease resistance N-terminal" evidence="9">
    <location>
        <begin position="106"/>
        <end position="200"/>
    </location>
</feature>
<keyword evidence="7" id="KW-0175">Coiled coil</keyword>
<dbReference type="Pfam" id="PF00931">
    <property type="entry name" value="NB-ARC"/>
    <property type="match status" value="1"/>
</dbReference>
<dbReference type="HOGENOM" id="CLU_774740_0_0_1"/>
<evidence type="ECO:0000313" key="10">
    <source>
        <dbReference type="EnsemblPlants" id="ORUFI11G15000.1"/>
    </source>
</evidence>
<feature type="domain" description="NB-ARC" evidence="8">
    <location>
        <begin position="279"/>
        <end position="335"/>
    </location>
</feature>
<evidence type="ECO:0000256" key="1">
    <source>
        <dbReference type="ARBA" id="ARBA00008894"/>
    </source>
</evidence>
<keyword evidence="3" id="KW-0677">Repeat</keyword>
<evidence type="ECO:0000256" key="7">
    <source>
        <dbReference type="SAM" id="Coils"/>
    </source>
</evidence>
<dbReference type="SUPFAM" id="SSF52540">
    <property type="entry name" value="P-loop containing nucleoside triphosphate hydrolases"/>
    <property type="match status" value="1"/>
</dbReference>
<organism evidence="10 11">
    <name type="scientific">Oryza rufipogon</name>
    <name type="common">Brownbeard rice</name>
    <name type="synonym">Asian wild rice</name>
    <dbReference type="NCBI Taxonomy" id="4529"/>
    <lineage>
        <taxon>Eukaryota</taxon>
        <taxon>Viridiplantae</taxon>
        <taxon>Streptophyta</taxon>
        <taxon>Embryophyta</taxon>
        <taxon>Tracheophyta</taxon>
        <taxon>Spermatophyta</taxon>
        <taxon>Magnoliopsida</taxon>
        <taxon>Liliopsida</taxon>
        <taxon>Poales</taxon>
        <taxon>Poaceae</taxon>
        <taxon>BOP clade</taxon>
        <taxon>Oryzoideae</taxon>
        <taxon>Oryzeae</taxon>
        <taxon>Oryzinae</taxon>
        <taxon>Oryza</taxon>
    </lineage>
</organism>
<feature type="domain" description="Disease resistance N-terminal" evidence="9">
    <location>
        <begin position="10"/>
        <end position="89"/>
    </location>
</feature>
<evidence type="ECO:0000256" key="5">
    <source>
        <dbReference type="ARBA" id="ARBA00022821"/>
    </source>
</evidence>
<dbReference type="Gramene" id="ORUFI11G15000.1">
    <property type="protein sequence ID" value="ORUFI11G15000.1"/>
    <property type="gene ID" value="ORUFI11G15000"/>
</dbReference>
<dbReference type="Gene3D" id="1.20.5.4130">
    <property type="match status" value="2"/>
</dbReference>
<evidence type="ECO:0000256" key="2">
    <source>
        <dbReference type="ARBA" id="ARBA00022614"/>
    </source>
</evidence>
<dbReference type="Pfam" id="PF18052">
    <property type="entry name" value="Rx_N"/>
    <property type="match status" value="2"/>
</dbReference>